<evidence type="ECO:0000313" key="4">
    <source>
        <dbReference type="Proteomes" id="UP000242146"/>
    </source>
</evidence>
<comment type="subunit">
    <text evidence="1">Binds the proteasome.</text>
</comment>
<keyword evidence="1" id="KW-0813">Transport</keyword>
<keyword evidence="4" id="KW-1185">Reference proteome</keyword>
<dbReference type="GO" id="GO:0005737">
    <property type="term" value="C:cytoplasm"/>
    <property type="evidence" value="ECO:0007669"/>
    <property type="project" value="UniProtKB-SubCell"/>
</dbReference>
<feature type="region of interest" description="Disordered" evidence="2">
    <location>
        <begin position="1"/>
        <end position="56"/>
    </location>
</feature>
<dbReference type="OrthoDB" id="10061064at2759"/>
<keyword evidence="1" id="KW-0539">Nucleus</keyword>
<evidence type="ECO:0000256" key="2">
    <source>
        <dbReference type="SAM" id="MobiDB-lite"/>
    </source>
</evidence>
<dbReference type="InterPro" id="IPR038422">
    <property type="entry name" value="Cut8/Sts1_sf"/>
</dbReference>
<comment type="subcellular location">
    <subcellularLocation>
        <location evidence="1">Cytoplasm</location>
    </subcellularLocation>
    <subcellularLocation>
        <location evidence="1">Nucleus</location>
    </subcellularLocation>
</comment>
<organism evidence="3 4">
    <name type="scientific">Hesseltinella vesiculosa</name>
    <dbReference type="NCBI Taxonomy" id="101127"/>
    <lineage>
        <taxon>Eukaryota</taxon>
        <taxon>Fungi</taxon>
        <taxon>Fungi incertae sedis</taxon>
        <taxon>Mucoromycota</taxon>
        <taxon>Mucoromycotina</taxon>
        <taxon>Mucoromycetes</taxon>
        <taxon>Mucorales</taxon>
        <taxon>Cunninghamellaceae</taxon>
        <taxon>Hesseltinella</taxon>
    </lineage>
</organism>
<gene>
    <name evidence="3" type="ORF">DM01DRAFT_1312720</name>
</gene>
<dbReference type="Gene3D" id="1.20.58.1590">
    <property type="entry name" value="Tethering factor for nuclear proteasome Cut8/Sts1"/>
    <property type="match status" value="1"/>
</dbReference>
<sequence>MASAQNNLFRQQQQLYRSSHYMNKSKQPLTSYTPPPTSTLVHKGRKRRASEDEEMTMVDLEPIEKPMRVTKRQQRTQKAFPLPKLLATLEKDKLIDLIHELVDAQPDLQAQVDAHLATPAFNPAAYRLSIPPSTPSSPPPK</sequence>
<dbReference type="GO" id="GO:0071630">
    <property type="term" value="P:nuclear protein quality control by the ubiquitin-proteasome system"/>
    <property type="evidence" value="ECO:0007669"/>
    <property type="project" value="UniProtKB-UniRule"/>
</dbReference>
<dbReference type="Proteomes" id="UP000242146">
    <property type="component" value="Unassembled WGS sequence"/>
</dbReference>
<dbReference type="GO" id="GO:0015031">
    <property type="term" value="P:protein transport"/>
    <property type="evidence" value="ECO:0007669"/>
    <property type="project" value="UniProtKB-UniRule"/>
</dbReference>
<comment type="caution">
    <text evidence="3">The sequence shown here is derived from an EMBL/GenBank/DDBJ whole genome shotgun (WGS) entry which is preliminary data.</text>
</comment>
<comment type="function">
    <text evidence="1">Involved in ubiquitin-mediated protein degradation. Regulatory factor in the ubiquitin/proteasome pathway that controls the turnover of proteasome substrates. Targets proteasomes to the nucleus and facilitates the degradation of nuclear proteins.</text>
</comment>
<keyword evidence="1" id="KW-0653">Protein transport</keyword>
<proteinExistence type="inferred from homology"/>
<feature type="compositionally biased region" description="Polar residues" evidence="2">
    <location>
        <begin position="1"/>
        <end position="27"/>
    </location>
</feature>
<dbReference type="EMBL" id="MCGT01000051">
    <property type="protein sequence ID" value="ORX44001.1"/>
    <property type="molecule type" value="Genomic_DNA"/>
</dbReference>
<dbReference type="STRING" id="101127.A0A1X2G3P6"/>
<dbReference type="AlphaFoldDB" id="A0A1X2G3P6"/>
<dbReference type="InterPro" id="IPR013868">
    <property type="entry name" value="Cut8/Sts1_fam"/>
</dbReference>
<evidence type="ECO:0000313" key="3">
    <source>
        <dbReference type="EMBL" id="ORX44001.1"/>
    </source>
</evidence>
<dbReference type="GO" id="GO:0005634">
    <property type="term" value="C:nucleus"/>
    <property type="evidence" value="ECO:0007669"/>
    <property type="project" value="UniProtKB-SubCell"/>
</dbReference>
<reference evidence="3 4" key="1">
    <citation type="submission" date="2016-07" db="EMBL/GenBank/DDBJ databases">
        <title>Pervasive Adenine N6-methylation of Active Genes in Fungi.</title>
        <authorList>
            <consortium name="DOE Joint Genome Institute"/>
            <person name="Mondo S.J."/>
            <person name="Dannebaum R.O."/>
            <person name="Kuo R.C."/>
            <person name="Labutti K."/>
            <person name="Haridas S."/>
            <person name="Kuo A."/>
            <person name="Salamov A."/>
            <person name="Ahrendt S.R."/>
            <person name="Lipzen A."/>
            <person name="Sullivan W."/>
            <person name="Andreopoulos W.B."/>
            <person name="Clum A."/>
            <person name="Lindquist E."/>
            <person name="Daum C."/>
            <person name="Ramamoorthy G.K."/>
            <person name="Gryganskyi A."/>
            <person name="Culley D."/>
            <person name="Magnuson J.K."/>
            <person name="James T.Y."/>
            <person name="O'Malley M.A."/>
            <person name="Stajich J.E."/>
            <person name="Spatafora J.W."/>
            <person name="Visel A."/>
            <person name="Grigoriev I.V."/>
        </authorList>
    </citation>
    <scope>NUCLEOTIDE SEQUENCE [LARGE SCALE GENOMIC DNA]</scope>
    <source>
        <strain evidence="3 4">NRRL 3301</strain>
    </source>
</reference>
<comment type="similarity">
    <text evidence="1">Belongs to the cut8/STS1 family.</text>
</comment>
<evidence type="ECO:0000256" key="1">
    <source>
        <dbReference type="RuleBase" id="RU368013"/>
    </source>
</evidence>
<protein>
    <recommendedName>
        <fullName evidence="1">Tethering factor for nuclear proteasome STS1</fullName>
    </recommendedName>
</protein>
<keyword evidence="1" id="KW-0963">Cytoplasm</keyword>
<dbReference type="GO" id="GO:0031144">
    <property type="term" value="P:proteasome localization"/>
    <property type="evidence" value="ECO:0007669"/>
    <property type="project" value="UniProtKB-UniRule"/>
</dbReference>
<dbReference type="Pfam" id="PF08559">
    <property type="entry name" value="Cut8"/>
    <property type="match status" value="1"/>
</dbReference>
<name>A0A1X2G3P6_9FUNG</name>
<accession>A0A1X2G3P6</accession>